<dbReference type="Pfam" id="PF13365">
    <property type="entry name" value="Trypsin_2"/>
    <property type="match status" value="1"/>
</dbReference>
<sequence>MAGNLTTLARASRQLTALYVKQTLRSIHKTNSSTRYGQGKRNSVWKYFRNPWFAAVAVSSVGSLSWIGYKYMVKKDDFIKVTRVYAKSQDSDIDRDNKMPRSKQYNFIAQAVEMTAPTVVHVETAATNRTMFGDVVMHGSGSGFIISEDGLVLTNAHVIERAYAVKVKLYDGSELAGEVIDVDIDADLALIKLKTKKKLPAMALGSSSQLRPGEWVIAMGSPLSLTNTITAGIVSTVHREVPGLHSGIQYIQTDAAINDGEAIGINTMKAVVSGISFAIPIDVAKEFLKNAQLRSSTSKTRRSRMDYYIGISMLTLTPSILGEIQARTDKLDDITTGVFLPNVAAGSPAYRAGLRGGDVITEVNGKSVKASKEIYNIVKAGEAMQVKVRRGTDDFTFFVTPESKF</sequence>
<dbReference type="OMA" id="MAVEWSS"/>
<evidence type="ECO:0000313" key="5">
    <source>
        <dbReference type="EMBL" id="EDV22717.1"/>
    </source>
</evidence>
<dbReference type="Pfam" id="PF17820">
    <property type="entry name" value="PDZ_6"/>
    <property type="match status" value="1"/>
</dbReference>
<dbReference type="GO" id="GO:0012501">
    <property type="term" value="P:programmed cell death"/>
    <property type="evidence" value="ECO:0000318"/>
    <property type="project" value="GO_Central"/>
</dbReference>
<dbReference type="GO" id="GO:0043065">
    <property type="term" value="P:positive regulation of apoptotic process"/>
    <property type="evidence" value="ECO:0000318"/>
    <property type="project" value="GO_Central"/>
</dbReference>
<evidence type="ECO:0000256" key="3">
    <source>
        <dbReference type="ARBA" id="ARBA00022801"/>
    </source>
</evidence>
<dbReference type="RefSeq" id="XP_002114583.1">
    <property type="nucleotide sequence ID" value="XM_002114547.1"/>
</dbReference>
<dbReference type="PANTHER" id="PTHR22939:SF129">
    <property type="entry name" value="SERINE PROTEASE HTRA2, MITOCHONDRIAL"/>
    <property type="match status" value="1"/>
</dbReference>
<dbReference type="Proteomes" id="UP000009022">
    <property type="component" value="Unassembled WGS sequence"/>
</dbReference>
<dbReference type="CTD" id="6755968"/>
<dbReference type="eggNOG" id="KOG1320">
    <property type="taxonomic scope" value="Eukaryota"/>
</dbReference>
<dbReference type="Gene3D" id="2.30.42.10">
    <property type="match status" value="1"/>
</dbReference>
<dbReference type="STRING" id="10228.B3S320"/>
<evidence type="ECO:0000259" key="4">
    <source>
        <dbReference type="PROSITE" id="PS50106"/>
    </source>
</evidence>
<dbReference type="InterPro" id="IPR001478">
    <property type="entry name" value="PDZ"/>
</dbReference>
<dbReference type="KEGG" id="tad:TRIADDRAFT_58565"/>
<dbReference type="Gene3D" id="2.40.10.120">
    <property type="match status" value="1"/>
</dbReference>
<evidence type="ECO:0000256" key="1">
    <source>
        <dbReference type="ARBA" id="ARBA00010541"/>
    </source>
</evidence>
<dbReference type="SUPFAM" id="SSF50494">
    <property type="entry name" value="Trypsin-like serine proteases"/>
    <property type="match status" value="1"/>
</dbReference>
<gene>
    <name evidence="5" type="ORF">TRIADDRAFT_58565</name>
</gene>
<feature type="domain" description="PDZ" evidence="4">
    <location>
        <begin position="337"/>
        <end position="392"/>
    </location>
</feature>
<dbReference type="AlphaFoldDB" id="B3S320"/>
<protein>
    <recommendedName>
        <fullName evidence="4">PDZ domain-containing protein</fullName>
    </recommendedName>
</protein>
<proteinExistence type="inferred from homology"/>
<dbReference type="GeneID" id="6755968"/>
<dbReference type="GO" id="GO:0004252">
    <property type="term" value="F:serine-type endopeptidase activity"/>
    <property type="evidence" value="ECO:0000318"/>
    <property type="project" value="GO_Central"/>
</dbReference>
<dbReference type="InParanoid" id="B3S320"/>
<comment type="similarity">
    <text evidence="1">Belongs to the peptidase S1C family.</text>
</comment>
<dbReference type="PhylomeDB" id="B3S320"/>
<keyword evidence="3" id="KW-0378">Hydrolase</keyword>
<name>B3S320_TRIAD</name>
<dbReference type="FunCoup" id="B3S320">
    <property type="interactions" value="1295"/>
</dbReference>
<reference evidence="5 6" key="1">
    <citation type="journal article" date="2008" name="Nature">
        <title>The Trichoplax genome and the nature of placozoans.</title>
        <authorList>
            <person name="Srivastava M."/>
            <person name="Begovic E."/>
            <person name="Chapman J."/>
            <person name="Putnam N.H."/>
            <person name="Hellsten U."/>
            <person name="Kawashima T."/>
            <person name="Kuo A."/>
            <person name="Mitros T."/>
            <person name="Salamov A."/>
            <person name="Carpenter M.L."/>
            <person name="Signorovitch A.Y."/>
            <person name="Moreno M.A."/>
            <person name="Kamm K."/>
            <person name="Grimwood J."/>
            <person name="Schmutz J."/>
            <person name="Shapiro H."/>
            <person name="Grigoriev I.V."/>
            <person name="Buss L.W."/>
            <person name="Schierwater B."/>
            <person name="Dellaporta S.L."/>
            <person name="Rokhsar D.S."/>
        </authorList>
    </citation>
    <scope>NUCLEOTIDE SEQUENCE [LARGE SCALE GENOMIC DNA]</scope>
    <source>
        <strain evidence="5 6">Grell-BS-1999</strain>
    </source>
</reference>
<dbReference type="SMART" id="SM00228">
    <property type="entry name" value="PDZ"/>
    <property type="match status" value="1"/>
</dbReference>
<organism evidence="5 6">
    <name type="scientific">Trichoplax adhaerens</name>
    <name type="common">Trichoplax reptans</name>
    <dbReference type="NCBI Taxonomy" id="10228"/>
    <lineage>
        <taxon>Eukaryota</taxon>
        <taxon>Metazoa</taxon>
        <taxon>Placozoa</taxon>
        <taxon>Uniplacotomia</taxon>
        <taxon>Trichoplacea</taxon>
        <taxon>Trichoplacidae</taxon>
        <taxon>Trichoplax</taxon>
    </lineage>
</organism>
<dbReference type="GO" id="GO:0006508">
    <property type="term" value="P:proteolysis"/>
    <property type="evidence" value="ECO:0000318"/>
    <property type="project" value="GO_Central"/>
</dbReference>
<dbReference type="HOGENOM" id="CLU_020120_6_0_1"/>
<dbReference type="EMBL" id="DS985248">
    <property type="protein sequence ID" value="EDV22717.1"/>
    <property type="molecule type" value="Genomic_DNA"/>
</dbReference>
<dbReference type="PROSITE" id="PS50106">
    <property type="entry name" value="PDZ"/>
    <property type="match status" value="1"/>
</dbReference>
<dbReference type="InterPro" id="IPR001940">
    <property type="entry name" value="Peptidase_S1C"/>
</dbReference>
<dbReference type="OrthoDB" id="4217619at2759"/>
<keyword evidence="2" id="KW-0645">Protease</keyword>
<evidence type="ECO:0000256" key="2">
    <source>
        <dbReference type="ARBA" id="ARBA00022670"/>
    </source>
</evidence>
<dbReference type="InterPro" id="IPR036034">
    <property type="entry name" value="PDZ_sf"/>
</dbReference>
<dbReference type="PANTHER" id="PTHR22939">
    <property type="entry name" value="SERINE PROTEASE FAMILY S1C HTRA-RELATED"/>
    <property type="match status" value="1"/>
</dbReference>
<dbReference type="InterPro" id="IPR041489">
    <property type="entry name" value="PDZ_6"/>
</dbReference>
<keyword evidence="6" id="KW-1185">Reference proteome</keyword>
<dbReference type="PRINTS" id="PR00834">
    <property type="entry name" value="PROTEASES2C"/>
</dbReference>
<dbReference type="SUPFAM" id="SSF50156">
    <property type="entry name" value="PDZ domain-like"/>
    <property type="match status" value="1"/>
</dbReference>
<accession>B3S320</accession>
<dbReference type="CDD" id="cd06785">
    <property type="entry name" value="cpPDZ_HtrA-like"/>
    <property type="match status" value="1"/>
</dbReference>
<evidence type="ECO:0000313" key="6">
    <source>
        <dbReference type="Proteomes" id="UP000009022"/>
    </source>
</evidence>
<dbReference type="InterPro" id="IPR009003">
    <property type="entry name" value="Peptidase_S1_PA"/>
</dbReference>